<keyword evidence="1" id="KW-1133">Transmembrane helix</keyword>
<keyword evidence="2" id="KW-0496">Mitochondrion</keyword>
<feature type="transmembrane region" description="Helical" evidence="1">
    <location>
        <begin position="85"/>
        <end position="103"/>
    </location>
</feature>
<geneLocation type="mitochondrion" evidence="2"/>
<dbReference type="GeneID" id="32988436"/>
<dbReference type="AlphaFoldDB" id="A0A192RZR4"/>
<dbReference type="EMBL" id="KT201147">
    <property type="protein sequence ID" value="AMD61745.1"/>
    <property type="molecule type" value="Genomic_DNA"/>
</dbReference>
<organism evidence="2">
    <name type="scientific">Beauveria malawiensis</name>
    <dbReference type="NCBI Taxonomy" id="371061"/>
    <lineage>
        <taxon>Eukaryota</taxon>
        <taxon>Fungi</taxon>
        <taxon>Dikarya</taxon>
        <taxon>Ascomycota</taxon>
        <taxon>Pezizomycotina</taxon>
        <taxon>Sordariomycetes</taxon>
        <taxon>Hypocreomycetidae</taxon>
        <taxon>Hypocreales</taxon>
        <taxon>Cordycipitaceae</taxon>
        <taxon>Beauveria</taxon>
    </lineage>
</organism>
<proteinExistence type="predicted"/>
<gene>
    <name evidence="2" type="primary">orf352</name>
</gene>
<reference evidence="2" key="1">
    <citation type="submission" date="2015-06" db="EMBL/GenBank/DDBJ databases">
        <title>Relationship between genomic and mitochondrial evolution in the entomopathogenic fungal genus Beauveria.</title>
        <authorList>
            <person name="Glare T.C."/>
            <person name="Campbell M.A."/>
            <person name="Biggs P.J."/>
            <person name="McKinnon A.C."/>
            <person name="Cox M.P."/>
        </authorList>
    </citation>
    <scope>NUCLEOTIDE SEQUENCE</scope>
    <source>
        <strain evidence="2">K89</strain>
    </source>
</reference>
<evidence type="ECO:0000256" key="1">
    <source>
        <dbReference type="SAM" id="Phobius"/>
    </source>
</evidence>
<dbReference type="RefSeq" id="YP_009268519.1">
    <property type="nucleotide sequence ID" value="NC_030635.1"/>
</dbReference>
<evidence type="ECO:0000313" key="2">
    <source>
        <dbReference type="EMBL" id="AMD61745.1"/>
    </source>
</evidence>
<feature type="transmembrane region" description="Helical" evidence="1">
    <location>
        <begin position="29"/>
        <end position="47"/>
    </location>
</feature>
<feature type="transmembrane region" description="Helical" evidence="1">
    <location>
        <begin position="312"/>
        <end position="334"/>
    </location>
</feature>
<accession>A0A192RZR4</accession>
<feature type="non-terminal residue" evidence="2">
    <location>
        <position position="1"/>
    </location>
</feature>
<name>A0A192RZR4_9HYPO</name>
<keyword evidence="1" id="KW-0472">Membrane</keyword>
<feature type="transmembrane region" description="Helical" evidence="1">
    <location>
        <begin position="53"/>
        <end position="73"/>
    </location>
</feature>
<feature type="transmembrane region" description="Helical" evidence="1">
    <location>
        <begin position="247"/>
        <end position="276"/>
    </location>
</feature>
<sequence>KEKGSLEKSIKTINNKKSYSNKPENDDKIILIIILTVALLISFYTIYNYGLLYFVAEILLILFFYLLTLFVLNNWKFSSNNVIKYLQIFTLTFLTIYFVHLFWNNYNSDIMALNIVPEKEISKSDVTLKGKIVLDKEAANQVAQGISSLGTNIGLAATIGTVAGSVGKGISKSSLPPIQKAGIIMAGGLTGAILHVGASAINSQTQASRLKNVNDNTESLNTLNNIGSNNNINKFINLNTLDSPLEILLYCIHGLSIISLWLLIIITIQILFRYYLKDKPELKFINYIFPNKKEKIVNSIYRLIHINKKINIIYVILAITILFICIISICYFSLELTNNLNNYIDVFISKRK</sequence>
<keyword evidence="1" id="KW-0812">Transmembrane</keyword>
<protein>
    <submittedName>
        <fullName evidence="2">Uncharacterized protein</fullName>
    </submittedName>
</protein>